<evidence type="ECO:0000256" key="5">
    <source>
        <dbReference type="ARBA" id="ARBA00009644"/>
    </source>
</evidence>
<dbReference type="AlphaFoldDB" id="A0A9P0LEC0"/>
<evidence type="ECO:0000256" key="4">
    <source>
        <dbReference type="ARBA" id="ARBA00004279"/>
    </source>
</evidence>
<evidence type="ECO:0000256" key="8">
    <source>
        <dbReference type="ARBA" id="ARBA00022753"/>
    </source>
</evidence>
<evidence type="ECO:0000256" key="2">
    <source>
        <dbReference type="ARBA" id="ARBA00004158"/>
    </source>
</evidence>
<dbReference type="PROSITE" id="PS51407">
    <property type="entry name" value="LAMP_3"/>
    <property type="match status" value="1"/>
</dbReference>
<evidence type="ECO:0000256" key="13">
    <source>
        <dbReference type="ARBA" id="ARBA00023273"/>
    </source>
</evidence>
<keyword evidence="11 20" id="KW-0472">Membrane</keyword>
<evidence type="ECO:0000256" key="23">
    <source>
        <dbReference type="SAM" id="SignalP"/>
    </source>
</evidence>
<dbReference type="Pfam" id="PF01299">
    <property type="entry name" value="Lamp2-like_luminal"/>
    <property type="match status" value="1"/>
</dbReference>
<evidence type="ECO:0000256" key="1">
    <source>
        <dbReference type="ARBA" id="ARBA00004151"/>
    </source>
</evidence>
<feature type="compositionally biased region" description="Low complexity" evidence="21">
    <location>
        <begin position="60"/>
        <end position="123"/>
    </location>
</feature>
<feature type="signal peptide" evidence="23">
    <location>
        <begin position="1"/>
        <end position="18"/>
    </location>
</feature>
<dbReference type="GO" id="GO:0005886">
    <property type="term" value="C:plasma membrane"/>
    <property type="evidence" value="ECO:0007669"/>
    <property type="project" value="UniProtKB-SubCell"/>
</dbReference>
<feature type="domain" description="Lysosome-associated membrane glycoprotein 2-like luminal" evidence="24">
    <location>
        <begin position="133"/>
        <end position="287"/>
    </location>
</feature>
<sequence length="363" mass="39705">MNILRSLVLVCCVIAAYSADSPPATHKDIAPAPVQLPEHLEPPRPAAADDNVHPKPHPKSSTLPPTTHEPTPSSPKTSSSPAPTTTPKSTTTPSVTPKTSTAPPITHPTTPKTTVTPPTTTKAPPTPAPAPKPEVGNWSVGYPDSNKSCIVMMAEIQLELVWTEKNKTMNQTWVVPKNAEATGACGNETQWILLQWGQNKTSQLHLDFVKTKDKKFEVQNVTASINVTLPDQGPNVWNFSLVNQTDFPTPLQMSYKCMKEQTLKLKADKTNSTFVNLKLSHVQMQAFMNSTSDKFDSALDCEGSVVNDTVPIVVGSILIVMILMILAAYLLSRRRCQARGYLSMFAEKRESDYIPMKNLSCFS</sequence>
<keyword evidence="7 23" id="KW-0732">Signal</keyword>
<keyword evidence="10" id="KW-0770">Synapse</keyword>
<dbReference type="GO" id="GO:0005765">
    <property type="term" value="C:lysosomal membrane"/>
    <property type="evidence" value="ECO:0007669"/>
    <property type="project" value="TreeGrafter"/>
</dbReference>
<evidence type="ECO:0000313" key="25">
    <source>
        <dbReference type="EMBL" id="CAH1991785.1"/>
    </source>
</evidence>
<evidence type="ECO:0000256" key="7">
    <source>
        <dbReference type="ARBA" id="ARBA00022729"/>
    </source>
</evidence>
<evidence type="ECO:0000256" key="17">
    <source>
        <dbReference type="ARBA" id="ARBA00060492"/>
    </source>
</evidence>
<keyword evidence="9 22" id="KW-1133">Transmembrane helix</keyword>
<comment type="caution">
    <text evidence="25">The sequence shown here is derived from an EMBL/GenBank/DDBJ whole genome shotgun (WGS) entry which is preliminary data.</text>
</comment>
<dbReference type="PANTHER" id="PTHR11506:SF35">
    <property type="entry name" value="LYSOSOME-ASSOCIATED MEMBRANE GLYCOPROTEIN 5"/>
    <property type="match status" value="1"/>
</dbReference>
<comment type="caution">
    <text evidence="20">Lacks conserved residue(s) required for the propagation of feature annotation.</text>
</comment>
<keyword evidence="6 20" id="KW-0812">Transmembrane</keyword>
<evidence type="ECO:0000256" key="20">
    <source>
        <dbReference type="PROSITE-ProRule" id="PRU00740"/>
    </source>
</evidence>
<evidence type="ECO:0000256" key="6">
    <source>
        <dbReference type="ARBA" id="ARBA00022692"/>
    </source>
</evidence>
<dbReference type="InterPro" id="IPR048528">
    <property type="entry name" value="Lamp2-like_luminal"/>
</dbReference>
<evidence type="ECO:0000256" key="19">
    <source>
        <dbReference type="ARBA" id="ARBA00076257"/>
    </source>
</evidence>
<name>A0A9P0LEC0_ACAOB</name>
<keyword evidence="26" id="KW-1185">Reference proteome</keyword>
<evidence type="ECO:0000256" key="22">
    <source>
        <dbReference type="SAM" id="Phobius"/>
    </source>
</evidence>
<dbReference type="GO" id="GO:0031902">
    <property type="term" value="C:late endosome membrane"/>
    <property type="evidence" value="ECO:0007669"/>
    <property type="project" value="TreeGrafter"/>
</dbReference>
<comment type="similarity">
    <text evidence="5 20">Belongs to the LAMP family.</text>
</comment>
<evidence type="ECO:0000256" key="3">
    <source>
        <dbReference type="ARBA" id="ARBA00004172"/>
    </source>
</evidence>
<feature type="region of interest" description="Disordered" evidence="21">
    <location>
        <begin position="35"/>
        <end position="139"/>
    </location>
</feature>
<evidence type="ECO:0000256" key="9">
    <source>
        <dbReference type="ARBA" id="ARBA00022989"/>
    </source>
</evidence>
<evidence type="ECO:0000256" key="10">
    <source>
        <dbReference type="ARBA" id="ARBA00023018"/>
    </source>
</evidence>
<evidence type="ECO:0000256" key="15">
    <source>
        <dbReference type="ARBA" id="ARBA00029428"/>
    </source>
</evidence>
<reference evidence="25" key="1">
    <citation type="submission" date="2022-03" db="EMBL/GenBank/DDBJ databases">
        <authorList>
            <person name="Sayadi A."/>
        </authorList>
    </citation>
    <scope>NUCLEOTIDE SEQUENCE</scope>
</reference>
<dbReference type="Proteomes" id="UP001152888">
    <property type="component" value="Unassembled WGS sequence"/>
</dbReference>
<accession>A0A9P0LEC0</accession>
<keyword evidence="12" id="KW-0325">Glycoprotein</keyword>
<organism evidence="25 26">
    <name type="scientific">Acanthoscelides obtectus</name>
    <name type="common">Bean weevil</name>
    <name type="synonym">Bruchus obtectus</name>
    <dbReference type="NCBI Taxonomy" id="200917"/>
    <lineage>
        <taxon>Eukaryota</taxon>
        <taxon>Metazoa</taxon>
        <taxon>Ecdysozoa</taxon>
        <taxon>Arthropoda</taxon>
        <taxon>Hexapoda</taxon>
        <taxon>Insecta</taxon>
        <taxon>Pterygota</taxon>
        <taxon>Neoptera</taxon>
        <taxon>Endopterygota</taxon>
        <taxon>Coleoptera</taxon>
        <taxon>Polyphaga</taxon>
        <taxon>Cucujiformia</taxon>
        <taxon>Chrysomeloidea</taxon>
        <taxon>Chrysomelidae</taxon>
        <taxon>Bruchinae</taxon>
        <taxon>Bruchini</taxon>
        <taxon>Acanthoscelides</taxon>
    </lineage>
</organism>
<feature type="transmembrane region" description="Helical" evidence="22">
    <location>
        <begin position="310"/>
        <end position="331"/>
    </location>
</feature>
<keyword evidence="8" id="KW-0967">Endosome</keyword>
<evidence type="ECO:0000313" key="26">
    <source>
        <dbReference type="Proteomes" id="UP001152888"/>
    </source>
</evidence>
<comment type="subcellular location">
    <subcellularLocation>
        <location evidence="4">Cell projection</location>
        <location evidence="4">Dendrite</location>
    </subcellularLocation>
    <subcellularLocation>
        <location evidence="17">Cell projection</location>
        <location evidence="17">Growth cone membrane</location>
        <topology evidence="17">Single-pass type I membrane protein</topology>
    </subcellularLocation>
    <subcellularLocation>
        <location evidence="15">Cytoplasmic vesicle</location>
        <location evidence="15">Secretory vesicle</location>
        <location evidence="15">Synaptic vesicle membrane</location>
        <topology evidence="15">Single-pass type I membrane protein</topology>
    </subcellularLocation>
    <subcellularLocation>
        <location evidence="2">Early endosome membrane</location>
        <topology evidence="2">Single-pass type I membrane protein</topology>
    </subcellularLocation>
    <subcellularLocation>
        <location evidence="1">Endoplasmic reticulum-Golgi intermediate compartment membrane</location>
        <topology evidence="1">Single-pass type I membrane protein</topology>
    </subcellularLocation>
    <subcellularLocation>
        <location evidence="20">Membrane</location>
        <topology evidence="20">Single-pass type I membrane protein</topology>
    </subcellularLocation>
    <subcellularLocation>
        <location evidence="3">Recycling endosome</location>
    </subcellularLocation>
</comment>
<comment type="function">
    <text evidence="16">Plays a role in short-term synaptic plasticity in a subset of GABAergic neurons in the brain.</text>
</comment>
<gene>
    <name evidence="25" type="ORF">ACAOBT_LOCUS20477</name>
</gene>
<evidence type="ECO:0000256" key="18">
    <source>
        <dbReference type="ARBA" id="ARBA00074379"/>
    </source>
</evidence>
<evidence type="ECO:0000259" key="24">
    <source>
        <dbReference type="Pfam" id="PF01299"/>
    </source>
</evidence>
<dbReference type="GO" id="GO:0072594">
    <property type="term" value="P:establishment of protein localization to organelle"/>
    <property type="evidence" value="ECO:0007669"/>
    <property type="project" value="TreeGrafter"/>
</dbReference>
<evidence type="ECO:0000256" key="21">
    <source>
        <dbReference type="SAM" id="MobiDB-lite"/>
    </source>
</evidence>
<evidence type="ECO:0000256" key="12">
    <source>
        <dbReference type="ARBA" id="ARBA00023180"/>
    </source>
</evidence>
<dbReference type="InterPro" id="IPR002000">
    <property type="entry name" value="Lysosome-assoc_membr_glycop"/>
</dbReference>
<proteinExistence type="inferred from homology"/>
<keyword evidence="13" id="KW-0966">Cell projection</keyword>
<dbReference type="PANTHER" id="PTHR11506">
    <property type="entry name" value="LYSOSOME-ASSOCIATED MEMBRANE GLYCOPROTEIN"/>
    <property type="match status" value="1"/>
</dbReference>
<evidence type="ECO:0000256" key="16">
    <source>
        <dbReference type="ARBA" id="ARBA00053950"/>
    </source>
</evidence>
<evidence type="ECO:0000256" key="14">
    <source>
        <dbReference type="ARBA" id="ARBA00023329"/>
    </source>
</evidence>
<dbReference type="EMBL" id="CAKOFQ010007124">
    <property type="protein sequence ID" value="CAH1991785.1"/>
    <property type="molecule type" value="Genomic_DNA"/>
</dbReference>
<evidence type="ECO:0000256" key="11">
    <source>
        <dbReference type="ARBA" id="ARBA00023136"/>
    </source>
</evidence>
<dbReference type="OrthoDB" id="6232933at2759"/>
<dbReference type="PRINTS" id="PR01217">
    <property type="entry name" value="PRICHEXTENSN"/>
</dbReference>
<dbReference type="Gene3D" id="2.40.160.110">
    <property type="match status" value="1"/>
</dbReference>
<protein>
    <recommendedName>
        <fullName evidence="18">Lysosome-associated membrane glycoprotein 5</fullName>
    </recommendedName>
    <alternativeName>
        <fullName evidence="19">Lysosome-associated membrane protein 5</fullName>
    </alternativeName>
</protein>
<feature type="chain" id="PRO_5040121515" description="Lysosome-associated membrane glycoprotein 5" evidence="23">
    <location>
        <begin position="19"/>
        <end position="363"/>
    </location>
</feature>
<keyword evidence="14" id="KW-0968">Cytoplasmic vesicle</keyword>